<reference evidence="1" key="1">
    <citation type="submission" date="2015-10" db="EMBL/GenBank/DDBJ databases">
        <authorList>
            <person name="Regsiter A."/>
            <person name="william w."/>
        </authorList>
    </citation>
    <scope>NUCLEOTIDE SEQUENCE</scope>
    <source>
        <strain evidence="1">Montdore</strain>
    </source>
</reference>
<keyword evidence="2" id="KW-1185">Reference proteome</keyword>
<name>A0A292Q287_9PEZI</name>
<sequence>MAPGNRRSSPPAKTADLTHALIDSSIDTRETADIQSRVLIALDFPTRIFAVDGLSSEEALVFTGRRTVFAGWIGLSLSAPRAALNAVLESGLQKHIDAPDVVYFVTVMVLQLAPTALNTGKLLQRVLERSKDPLFSRRDTRHKISHRIWHAIIIINYNNSGWSIRVISPHQRYHRHYFAKDYMGCGSASIPELRQ</sequence>
<evidence type="ECO:0000313" key="1">
    <source>
        <dbReference type="EMBL" id="CUS13181.1"/>
    </source>
</evidence>
<evidence type="ECO:0000313" key="2">
    <source>
        <dbReference type="Proteomes" id="UP001412239"/>
    </source>
</evidence>
<protein>
    <submittedName>
        <fullName evidence="1">Uncharacterized protein</fullName>
    </submittedName>
</protein>
<proteinExistence type="predicted"/>
<dbReference type="Proteomes" id="UP001412239">
    <property type="component" value="Unassembled WGS sequence"/>
</dbReference>
<accession>A0A292Q287</accession>
<dbReference type="EMBL" id="LN890978">
    <property type="protein sequence ID" value="CUS13181.1"/>
    <property type="molecule type" value="Genomic_DNA"/>
</dbReference>
<dbReference type="AlphaFoldDB" id="A0A292Q287"/>
<organism evidence="1 2">
    <name type="scientific">Tuber aestivum</name>
    <name type="common">summer truffle</name>
    <dbReference type="NCBI Taxonomy" id="59557"/>
    <lineage>
        <taxon>Eukaryota</taxon>
        <taxon>Fungi</taxon>
        <taxon>Dikarya</taxon>
        <taxon>Ascomycota</taxon>
        <taxon>Pezizomycotina</taxon>
        <taxon>Pezizomycetes</taxon>
        <taxon>Pezizales</taxon>
        <taxon>Tuberaceae</taxon>
        <taxon>Tuber</taxon>
    </lineage>
</organism>
<gene>
    <name evidence="1" type="ORF">GSTUAT00002861001</name>
</gene>